<proteinExistence type="predicted"/>
<dbReference type="EMBL" id="NJES01000135">
    <property type="protein sequence ID" value="PHH77062.1"/>
    <property type="molecule type" value="Genomic_DNA"/>
</dbReference>
<dbReference type="AlphaFoldDB" id="A0A2C5ZBH2"/>
<keyword evidence="3" id="KW-1185">Reference proteome</keyword>
<comment type="caution">
    <text evidence="2">The sequence shown here is derived from an EMBL/GenBank/DDBJ whole genome shotgun (WGS) entry which is preliminary data.</text>
</comment>
<accession>A0A2C5ZBH2</accession>
<evidence type="ECO:0000256" key="1">
    <source>
        <dbReference type="SAM" id="MobiDB-lite"/>
    </source>
</evidence>
<name>A0A2C5ZBH2_9HYPO</name>
<feature type="region of interest" description="Disordered" evidence="1">
    <location>
        <begin position="1"/>
        <end position="76"/>
    </location>
</feature>
<evidence type="ECO:0000313" key="2">
    <source>
        <dbReference type="EMBL" id="PHH77062.1"/>
    </source>
</evidence>
<evidence type="ECO:0000313" key="3">
    <source>
        <dbReference type="Proteomes" id="UP000226431"/>
    </source>
</evidence>
<reference evidence="2 3" key="1">
    <citation type="submission" date="2017-06" db="EMBL/GenBank/DDBJ databases">
        <title>Ant-infecting Ophiocordyceps genomes reveal a high diversity of potential behavioral manipulation genes and a possible major role for enterotoxins.</title>
        <authorList>
            <person name="De Bekker C."/>
            <person name="Evans H.C."/>
            <person name="Brachmann A."/>
            <person name="Hughes D.P."/>
        </authorList>
    </citation>
    <scope>NUCLEOTIDE SEQUENCE [LARGE SCALE GENOMIC DNA]</scope>
    <source>
        <strain evidence="2 3">Map16</strain>
    </source>
</reference>
<gene>
    <name evidence="2" type="ORF">CDD80_966</name>
</gene>
<feature type="compositionally biased region" description="Basic and acidic residues" evidence="1">
    <location>
        <begin position="11"/>
        <end position="20"/>
    </location>
</feature>
<dbReference type="Proteomes" id="UP000226431">
    <property type="component" value="Unassembled WGS sequence"/>
</dbReference>
<sequence length="76" mass="8815">MSESVRVTKFNQREMLKRVNPEQAVRSPADTERAGETQRRREAEARYLPLHMVQSPARRPAHVEEDGQDALHYGQD</sequence>
<feature type="compositionally biased region" description="Basic and acidic residues" evidence="1">
    <location>
        <begin position="29"/>
        <end position="45"/>
    </location>
</feature>
<protein>
    <submittedName>
        <fullName evidence="2">Uncharacterized protein</fullName>
    </submittedName>
</protein>
<organism evidence="2 3">
    <name type="scientific">Ophiocordyceps camponoti-rufipedis</name>
    <dbReference type="NCBI Taxonomy" id="2004952"/>
    <lineage>
        <taxon>Eukaryota</taxon>
        <taxon>Fungi</taxon>
        <taxon>Dikarya</taxon>
        <taxon>Ascomycota</taxon>
        <taxon>Pezizomycotina</taxon>
        <taxon>Sordariomycetes</taxon>
        <taxon>Hypocreomycetidae</taxon>
        <taxon>Hypocreales</taxon>
        <taxon>Ophiocordycipitaceae</taxon>
        <taxon>Ophiocordyceps</taxon>
    </lineage>
</organism>